<dbReference type="InterPro" id="IPR036514">
    <property type="entry name" value="SGNH_hydro_sf"/>
</dbReference>
<dbReference type="Gene3D" id="3.40.50.1110">
    <property type="entry name" value="SGNH hydrolase"/>
    <property type="match status" value="1"/>
</dbReference>
<dbReference type="RefSeq" id="XP_040782394.1">
    <property type="nucleotide sequence ID" value="XM_040916542.1"/>
</dbReference>
<feature type="coiled-coil region" evidence="1">
    <location>
        <begin position="97"/>
        <end position="124"/>
    </location>
</feature>
<dbReference type="OrthoDB" id="5041285at2759"/>
<organism evidence="3 4">
    <name type="scientific">Cryphonectria parasitica (strain ATCC 38755 / EP155)</name>
    <dbReference type="NCBI Taxonomy" id="660469"/>
    <lineage>
        <taxon>Eukaryota</taxon>
        <taxon>Fungi</taxon>
        <taxon>Dikarya</taxon>
        <taxon>Ascomycota</taxon>
        <taxon>Pezizomycotina</taxon>
        <taxon>Sordariomycetes</taxon>
        <taxon>Sordariomycetidae</taxon>
        <taxon>Diaporthales</taxon>
        <taxon>Cryphonectriaceae</taxon>
        <taxon>Cryphonectria-Endothia species complex</taxon>
        <taxon>Cryphonectria</taxon>
    </lineage>
</organism>
<keyword evidence="1" id="KW-0175">Coiled coil</keyword>
<gene>
    <name evidence="3" type="ORF">M406DRAFT_248575</name>
</gene>
<dbReference type="GO" id="GO:0016787">
    <property type="term" value="F:hydrolase activity"/>
    <property type="evidence" value="ECO:0007669"/>
    <property type="project" value="InterPro"/>
</dbReference>
<evidence type="ECO:0000313" key="3">
    <source>
        <dbReference type="EMBL" id="KAF3771433.1"/>
    </source>
</evidence>
<dbReference type="InterPro" id="IPR037459">
    <property type="entry name" value="RhgT-like"/>
</dbReference>
<evidence type="ECO:0000259" key="2">
    <source>
        <dbReference type="Pfam" id="PF13472"/>
    </source>
</evidence>
<reference evidence="3" key="1">
    <citation type="journal article" date="2020" name="Phytopathology">
        <title>Genome sequence of the chestnut blight fungus Cryphonectria parasitica EP155: A fundamental resource for an archetypical invasive plant pathogen.</title>
        <authorList>
            <person name="Crouch J.A."/>
            <person name="Dawe A."/>
            <person name="Aerts A."/>
            <person name="Barry K."/>
            <person name="Churchill A.C.L."/>
            <person name="Grimwood J."/>
            <person name="Hillman B."/>
            <person name="Milgroom M.G."/>
            <person name="Pangilinan J."/>
            <person name="Smith M."/>
            <person name="Salamov A."/>
            <person name="Schmutz J."/>
            <person name="Yadav J."/>
            <person name="Grigoriev I.V."/>
            <person name="Nuss D."/>
        </authorList>
    </citation>
    <scope>NUCLEOTIDE SEQUENCE</scope>
    <source>
        <strain evidence="3">EP155</strain>
    </source>
</reference>
<accession>A0A9P4YDN1</accession>
<sequence>MSSHVTRRTYNTTKPPAFYLAGDSMTAVQSSGGGGWGVGFLSFLRSPATGIDYGVDGTTTVSFVEDGAWAEVIGSVNATKADYNTFVTIMFGANDQKAAANETLLEYQENLQNLAEEAKEAGATPILVTPLSRRDFTSETNLTQNLIDQRTYTIYAAQNTSTWWIDLNKASTEYLLAIGNASAQTYDLSCTDETHLNTWGSVVFGRMVADLLLGHVPEVGVQEALTIAPPAHDHEGEKEDGGLAEWFISNKTLSEDIWAGVFAQGGSCPLE</sequence>
<comment type="caution">
    <text evidence="3">The sequence shown here is derived from an EMBL/GenBank/DDBJ whole genome shotgun (WGS) entry which is preliminary data.</text>
</comment>
<dbReference type="InterPro" id="IPR013830">
    <property type="entry name" value="SGNH_hydro"/>
</dbReference>
<name>A0A9P4YDN1_CRYP1</name>
<protein>
    <submittedName>
        <fullName evidence="3">Family 12 carbohydrate esterase</fullName>
    </submittedName>
</protein>
<dbReference type="Proteomes" id="UP000803844">
    <property type="component" value="Unassembled WGS sequence"/>
</dbReference>
<proteinExistence type="predicted"/>
<dbReference type="Pfam" id="PF13472">
    <property type="entry name" value="Lipase_GDSL_2"/>
    <property type="match status" value="1"/>
</dbReference>
<dbReference type="AlphaFoldDB" id="A0A9P4YDN1"/>
<dbReference type="EMBL" id="MU032344">
    <property type="protein sequence ID" value="KAF3771433.1"/>
    <property type="molecule type" value="Genomic_DNA"/>
</dbReference>
<dbReference type="SUPFAM" id="SSF52266">
    <property type="entry name" value="SGNH hydrolase"/>
    <property type="match status" value="1"/>
</dbReference>
<dbReference type="GeneID" id="63833671"/>
<feature type="domain" description="SGNH hydrolase-type esterase" evidence="2">
    <location>
        <begin position="21"/>
        <end position="175"/>
    </location>
</feature>
<evidence type="ECO:0000313" key="4">
    <source>
        <dbReference type="Proteomes" id="UP000803844"/>
    </source>
</evidence>
<evidence type="ECO:0000256" key="1">
    <source>
        <dbReference type="SAM" id="Coils"/>
    </source>
</evidence>
<dbReference type="PANTHER" id="PTHR43695:SF2">
    <property type="entry name" value="PUTATIVE (AFU_ORTHOLOGUE AFUA_2G17250)-RELATED"/>
    <property type="match status" value="1"/>
</dbReference>
<keyword evidence="4" id="KW-1185">Reference proteome</keyword>
<dbReference type="PANTHER" id="PTHR43695">
    <property type="entry name" value="PUTATIVE (AFU_ORTHOLOGUE AFUA_2G17250)-RELATED"/>
    <property type="match status" value="1"/>
</dbReference>